<dbReference type="RefSeq" id="XP_032833427.1">
    <property type="nucleotide sequence ID" value="XM_032977536.1"/>
</dbReference>
<keyword evidence="9" id="KW-0804">Transcription</keyword>
<dbReference type="FunFam" id="3.30.160.60:FF:000515">
    <property type="entry name" value="early growth response protein 4"/>
    <property type="match status" value="1"/>
</dbReference>
<evidence type="ECO:0000256" key="3">
    <source>
        <dbReference type="ARBA" id="ARBA00022723"/>
    </source>
</evidence>
<dbReference type="InterPro" id="IPR013087">
    <property type="entry name" value="Znf_C2H2_type"/>
</dbReference>
<evidence type="ECO:0000256" key="10">
    <source>
        <dbReference type="ARBA" id="ARBA00023242"/>
    </source>
</evidence>
<name>A0AAJ7UBX3_PETMA</name>
<keyword evidence="6" id="KW-0862">Zinc</keyword>
<dbReference type="AlphaFoldDB" id="A0AAJ7UBX3"/>
<evidence type="ECO:0000256" key="9">
    <source>
        <dbReference type="ARBA" id="ARBA00023163"/>
    </source>
</evidence>
<evidence type="ECO:0000256" key="7">
    <source>
        <dbReference type="ARBA" id="ARBA00023015"/>
    </source>
</evidence>
<dbReference type="Gene3D" id="3.30.160.60">
    <property type="entry name" value="Classic Zinc Finger"/>
    <property type="match status" value="6"/>
</dbReference>
<dbReference type="GO" id="GO:0005634">
    <property type="term" value="C:nucleus"/>
    <property type="evidence" value="ECO:0007669"/>
    <property type="project" value="UniProtKB-SubCell"/>
</dbReference>
<dbReference type="Proteomes" id="UP001318040">
    <property type="component" value="Chromosome 63"/>
</dbReference>
<keyword evidence="5 11" id="KW-0863">Zinc-finger</keyword>
<reference evidence="15" key="1">
    <citation type="submission" date="2025-08" db="UniProtKB">
        <authorList>
            <consortium name="RefSeq"/>
        </authorList>
    </citation>
    <scope>IDENTIFICATION</scope>
    <source>
        <tissue evidence="15">Sperm</tissue>
    </source>
</reference>
<dbReference type="SMART" id="SM00355">
    <property type="entry name" value="ZnF_C2H2"/>
    <property type="match status" value="7"/>
</dbReference>
<protein>
    <submittedName>
        <fullName evidence="15">Zinc finger protein 324A-like</fullName>
    </submittedName>
</protein>
<feature type="domain" description="C2H2-type" evidence="13">
    <location>
        <begin position="56"/>
        <end position="83"/>
    </location>
</feature>
<dbReference type="GO" id="GO:0010468">
    <property type="term" value="P:regulation of gene expression"/>
    <property type="evidence" value="ECO:0007669"/>
    <property type="project" value="TreeGrafter"/>
</dbReference>
<dbReference type="KEGG" id="pmrn:116956088"/>
<dbReference type="PROSITE" id="PS50157">
    <property type="entry name" value="ZINC_FINGER_C2H2_2"/>
    <property type="match status" value="7"/>
</dbReference>
<keyword evidence="4" id="KW-0677">Repeat</keyword>
<accession>A0AAJ7UBX3</accession>
<dbReference type="SUPFAM" id="SSF57667">
    <property type="entry name" value="beta-beta-alpha zinc fingers"/>
    <property type="match status" value="4"/>
</dbReference>
<dbReference type="PANTHER" id="PTHR16515:SF49">
    <property type="entry name" value="GASTRULA ZINC FINGER PROTEIN XLCGF49.1-LIKE-RELATED"/>
    <property type="match status" value="1"/>
</dbReference>
<evidence type="ECO:0000256" key="2">
    <source>
        <dbReference type="ARBA" id="ARBA00006991"/>
    </source>
</evidence>
<keyword evidence="3" id="KW-0479">Metal-binding</keyword>
<feature type="domain" description="C2H2-type" evidence="13">
    <location>
        <begin position="112"/>
        <end position="139"/>
    </location>
</feature>
<feature type="domain" description="C2H2-type" evidence="13">
    <location>
        <begin position="84"/>
        <end position="111"/>
    </location>
</feature>
<dbReference type="FunFam" id="3.30.160.60:FF:002716">
    <property type="entry name" value="Zinc finger protein 212"/>
    <property type="match status" value="1"/>
</dbReference>
<dbReference type="FunFam" id="3.30.160.60:FF:001949">
    <property type="entry name" value="zinc finger protein 62 homolog isoform X2"/>
    <property type="match status" value="1"/>
</dbReference>
<sequence length="399" mass="42907">MVAALNQVQGVATMSGDAAGPGSSGEDSVGVWTSVSELILKTESDSQAWLAQGGGHVCEACGRAFRRAEELGAHAASHARDKLYPCRECERRFATRDGLLAHQTTHTCERPFACEVCGRRFLRSSNLSHHRKVHSGERRYPCAECGKAFTQSSNLAAHRLSHTGERPYVCVECGKEFSQQTNLLNHRRTHTGERPFGCADCGKRFAQSGNLAAHRRTHADDKPHVCAACGKRFKQRKHLLQHARTHASRRPADVVAAPAAAVATWPGGSVVGGSAQPGFPTESGPPTPRHGPVGVWAEDGTDGVGSEAFPTGAWAERLGGGEEEQELEEEGNDDDEEEEVAMAMIAAGFQAQGNAPPAYRMFTERLEPASLAANGSSTRRKGRQPQLWEENGEPGGEPM</sequence>
<evidence type="ECO:0000256" key="12">
    <source>
        <dbReference type="SAM" id="MobiDB-lite"/>
    </source>
</evidence>
<evidence type="ECO:0000259" key="13">
    <source>
        <dbReference type="PROSITE" id="PS50157"/>
    </source>
</evidence>
<comment type="similarity">
    <text evidence="2">Belongs to the krueppel C2H2-type zinc-finger protein family.</text>
</comment>
<evidence type="ECO:0000256" key="11">
    <source>
        <dbReference type="PROSITE-ProRule" id="PRU00042"/>
    </source>
</evidence>
<dbReference type="GO" id="GO:0008270">
    <property type="term" value="F:zinc ion binding"/>
    <property type="evidence" value="ECO:0007669"/>
    <property type="project" value="UniProtKB-KW"/>
</dbReference>
<dbReference type="PROSITE" id="PS00028">
    <property type="entry name" value="ZINC_FINGER_C2H2_1"/>
    <property type="match status" value="7"/>
</dbReference>
<feature type="domain" description="C2H2-type" evidence="13">
    <location>
        <begin position="224"/>
        <end position="251"/>
    </location>
</feature>
<evidence type="ECO:0000313" key="15">
    <source>
        <dbReference type="RefSeq" id="XP_032833427.1"/>
    </source>
</evidence>
<dbReference type="InterPro" id="IPR036236">
    <property type="entry name" value="Znf_C2H2_sf"/>
</dbReference>
<feature type="region of interest" description="Disordered" evidence="12">
    <location>
        <begin position="369"/>
        <end position="399"/>
    </location>
</feature>
<organism evidence="14 15">
    <name type="scientific">Petromyzon marinus</name>
    <name type="common">Sea lamprey</name>
    <dbReference type="NCBI Taxonomy" id="7757"/>
    <lineage>
        <taxon>Eukaryota</taxon>
        <taxon>Metazoa</taxon>
        <taxon>Chordata</taxon>
        <taxon>Craniata</taxon>
        <taxon>Vertebrata</taxon>
        <taxon>Cyclostomata</taxon>
        <taxon>Hyperoartia</taxon>
        <taxon>Petromyzontiformes</taxon>
        <taxon>Petromyzontidae</taxon>
        <taxon>Petromyzon</taxon>
    </lineage>
</organism>
<feature type="domain" description="C2H2-type" evidence="13">
    <location>
        <begin position="196"/>
        <end position="223"/>
    </location>
</feature>
<feature type="region of interest" description="Disordered" evidence="12">
    <location>
        <begin position="266"/>
        <end position="306"/>
    </location>
</feature>
<dbReference type="GO" id="GO:0003677">
    <property type="term" value="F:DNA binding"/>
    <property type="evidence" value="ECO:0007669"/>
    <property type="project" value="UniProtKB-KW"/>
</dbReference>
<evidence type="ECO:0000313" key="14">
    <source>
        <dbReference type="Proteomes" id="UP001318040"/>
    </source>
</evidence>
<evidence type="ECO:0000256" key="1">
    <source>
        <dbReference type="ARBA" id="ARBA00004123"/>
    </source>
</evidence>
<comment type="subcellular location">
    <subcellularLocation>
        <location evidence="1">Nucleus</location>
    </subcellularLocation>
</comment>
<dbReference type="PANTHER" id="PTHR16515">
    <property type="entry name" value="PR DOMAIN ZINC FINGER PROTEIN"/>
    <property type="match status" value="1"/>
</dbReference>
<gene>
    <name evidence="15" type="primary">LOC116956088</name>
</gene>
<keyword evidence="10" id="KW-0539">Nucleus</keyword>
<dbReference type="InterPro" id="IPR050331">
    <property type="entry name" value="Zinc_finger"/>
</dbReference>
<dbReference type="Pfam" id="PF00096">
    <property type="entry name" value="zf-C2H2"/>
    <property type="match status" value="6"/>
</dbReference>
<dbReference type="Pfam" id="PF13912">
    <property type="entry name" value="zf-C2H2_6"/>
    <property type="match status" value="1"/>
</dbReference>
<keyword evidence="14" id="KW-1185">Reference proteome</keyword>
<keyword evidence="8" id="KW-0238">DNA-binding</keyword>
<evidence type="ECO:0000256" key="5">
    <source>
        <dbReference type="ARBA" id="ARBA00022771"/>
    </source>
</evidence>
<dbReference type="FunFam" id="3.30.160.60:FF:000185">
    <property type="entry name" value="zinc finger protein 319"/>
    <property type="match status" value="1"/>
</dbReference>
<dbReference type="FunFam" id="3.30.160.60:FF:000557">
    <property type="entry name" value="zinc finger and SCAN domain-containing protein 29"/>
    <property type="match status" value="1"/>
</dbReference>
<feature type="domain" description="C2H2-type" evidence="13">
    <location>
        <begin position="168"/>
        <end position="195"/>
    </location>
</feature>
<evidence type="ECO:0000256" key="8">
    <source>
        <dbReference type="ARBA" id="ARBA00023125"/>
    </source>
</evidence>
<proteinExistence type="inferred from homology"/>
<feature type="domain" description="C2H2-type" evidence="13">
    <location>
        <begin position="140"/>
        <end position="167"/>
    </location>
</feature>
<keyword evidence="7" id="KW-0805">Transcription regulation</keyword>
<evidence type="ECO:0000256" key="6">
    <source>
        <dbReference type="ARBA" id="ARBA00022833"/>
    </source>
</evidence>
<evidence type="ECO:0000256" key="4">
    <source>
        <dbReference type="ARBA" id="ARBA00022737"/>
    </source>
</evidence>